<comment type="caution">
    <text evidence="2">The sequence shown here is derived from an EMBL/GenBank/DDBJ whole genome shotgun (WGS) entry which is preliminary data.</text>
</comment>
<protein>
    <recommendedName>
        <fullName evidence="1">Condensation domain-containing protein</fullName>
    </recommendedName>
</protein>
<name>A0A1V6R3L8_9EURO</name>
<evidence type="ECO:0000259" key="1">
    <source>
        <dbReference type="Pfam" id="PF00668"/>
    </source>
</evidence>
<keyword evidence="3" id="KW-1185">Reference proteome</keyword>
<accession>A0A1V6R3L8</accession>
<dbReference type="GO" id="GO:0003824">
    <property type="term" value="F:catalytic activity"/>
    <property type="evidence" value="ECO:0007669"/>
    <property type="project" value="InterPro"/>
</dbReference>
<sequence>MTEYSIRHGVTFHQLCLAAISLCLRENRPSHQPVVLGAPFLNRGLDDHDVVGLFLEPLPVLVNAPAGGTGITYLRDTQQSSRDSLSHTIPWHALLDHFSVHPDHPNIPFIEAVVTFHDYRVNHGLGVPGIAPLMTWCQGAKFNLMMEFCARKDGSLFLRIEYDDANYEAMKIDKVQHSIMLVLMGLTRGLDLADIHTDLDNMSEVPPYTSDQYFAMRSVDV</sequence>
<dbReference type="InterPro" id="IPR001242">
    <property type="entry name" value="Condensation_dom"/>
</dbReference>
<dbReference type="EMBL" id="MDYP01000101">
    <property type="protein sequence ID" value="OQD95792.1"/>
    <property type="molecule type" value="Genomic_DNA"/>
</dbReference>
<feature type="domain" description="Condensation" evidence="1">
    <location>
        <begin position="7"/>
        <end position="185"/>
    </location>
</feature>
<dbReference type="Pfam" id="PF00668">
    <property type="entry name" value="Condensation"/>
    <property type="match status" value="1"/>
</dbReference>
<gene>
    <name evidence="2" type="ORF">PENVUL_c101G07880</name>
</gene>
<dbReference type="STRING" id="29845.A0A1V6R3L8"/>
<dbReference type="AlphaFoldDB" id="A0A1V6R3L8"/>
<dbReference type="Gene3D" id="3.30.559.30">
    <property type="entry name" value="Nonribosomal peptide synthetase, condensation domain"/>
    <property type="match status" value="1"/>
</dbReference>
<proteinExistence type="predicted"/>
<dbReference type="SUPFAM" id="SSF52777">
    <property type="entry name" value="CoA-dependent acyltransferases"/>
    <property type="match status" value="1"/>
</dbReference>
<organism evidence="2 3">
    <name type="scientific">Penicillium vulpinum</name>
    <dbReference type="NCBI Taxonomy" id="29845"/>
    <lineage>
        <taxon>Eukaryota</taxon>
        <taxon>Fungi</taxon>
        <taxon>Dikarya</taxon>
        <taxon>Ascomycota</taxon>
        <taxon>Pezizomycotina</taxon>
        <taxon>Eurotiomycetes</taxon>
        <taxon>Eurotiomycetidae</taxon>
        <taxon>Eurotiales</taxon>
        <taxon>Aspergillaceae</taxon>
        <taxon>Penicillium</taxon>
    </lineage>
</organism>
<evidence type="ECO:0000313" key="3">
    <source>
        <dbReference type="Proteomes" id="UP000191518"/>
    </source>
</evidence>
<dbReference type="OrthoDB" id="416786at2759"/>
<evidence type="ECO:0000313" key="2">
    <source>
        <dbReference type="EMBL" id="OQD95792.1"/>
    </source>
</evidence>
<dbReference type="Proteomes" id="UP000191518">
    <property type="component" value="Unassembled WGS sequence"/>
</dbReference>
<reference evidence="3" key="1">
    <citation type="journal article" date="2017" name="Nat. Microbiol.">
        <title>Global analysis of biosynthetic gene clusters reveals vast potential of secondary metabolite production in Penicillium species.</title>
        <authorList>
            <person name="Nielsen J.C."/>
            <person name="Grijseels S."/>
            <person name="Prigent S."/>
            <person name="Ji B."/>
            <person name="Dainat J."/>
            <person name="Nielsen K.F."/>
            <person name="Frisvad J.C."/>
            <person name="Workman M."/>
            <person name="Nielsen J."/>
        </authorList>
    </citation>
    <scope>NUCLEOTIDE SEQUENCE [LARGE SCALE GENOMIC DNA]</scope>
    <source>
        <strain evidence="3">IBT 29486</strain>
    </source>
</reference>